<dbReference type="InterPro" id="IPR036890">
    <property type="entry name" value="HATPase_C_sf"/>
</dbReference>
<dbReference type="InterPro" id="IPR004358">
    <property type="entry name" value="Sig_transdc_His_kin-like_C"/>
</dbReference>
<feature type="compositionally biased region" description="Basic and acidic residues" evidence="7">
    <location>
        <begin position="844"/>
        <end position="858"/>
    </location>
</feature>
<dbReference type="SMART" id="SM00388">
    <property type="entry name" value="HisKA"/>
    <property type="match status" value="1"/>
</dbReference>
<dbReference type="EMBL" id="NEXV01000098">
    <property type="protein sequence ID" value="PIG88523.1"/>
    <property type="molecule type" value="Genomic_DNA"/>
</dbReference>
<dbReference type="SMART" id="SM00387">
    <property type="entry name" value="HATPase_c"/>
    <property type="match status" value="1"/>
</dbReference>
<evidence type="ECO:0000256" key="5">
    <source>
        <dbReference type="ARBA" id="ARBA00022777"/>
    </source>
</evidence>
<evidence type="ECO:0000256" key="7">
    <source>
        <dbReference type="SAM" id="MobiDB-lite"/>
    </source>
</evidence>
<evidence type="ECO:0000256" key="6">
    <source>
        <dbReference type="ARBA" id="ARBA00023315"/>
    </source>
</evidence>
<dbReference type="Gene3D" id="3.40.50.2300">
    <property type="match status" value="1"/>
</dbReference>
<dbReference type="CDD" id="cd00082">
    <property type="entry name" value="HisKA"/>
    <property type="match status" value="1"/>
</dbReference>
<dbReference type="InterPro" id="IPR003661">
    <property type="entry name" value="HisK_dim/P_dom"/>
</dbReference>
<dbReference type="GO" id="GO:0009927">
    <property type="term" value="F:histidine phosphotransfer kinase activity"/>
    <property type="evidence" value="ECO:0007669"/>
    <property type="project" value="TreeGrafter"/>
</dbReference>
<dbReference type="SUPFAM" id="SSF47384">
    <property type="entry name" value="Homodimeric domain of signal transducing histidine kinase"/>
    <property type="match status" value="1"/>
</dbReference>
<dbReference type="PANTHER" id="PTHR43047">
    <property type="entry name" value="TWO-COMPONENT HISTIDINE PROTEIN KINASE"/>
    <property type="match status" value="1"/>
</dbReference>
<evidence type="ECO:0000256" key="1">
    <source>
        <dbReference type="ARBA" id="ARBA00000085"/>
    </source>
</evidence>
<feature type="region of interest" description="Disordered" evidence="7">
    <location>
        <begin position="206"/>
        <end position="233"/>
    </location>
</feature>
<dbReference type="InterPro" id="IPR023213">
    <property type="entry name" value="CAT-like_dom_sf"/>
</dbReference>
<dbReference type="STRING" id="656916.A0A2G7G6R2"/>
<evidence type="ECO:0000313" key="9">
    <source>
        <dbReference type="EMBL" id="PIG88523.1"/>
    </source>
</evidence>
<feature type="domain" description="Histidine kinase" evidence="8">
    <location>
        <begin position="382"/>
        <end position="654"/>
    </location>
</feature>
<dbReference type="PRINTS" id="PR00344">
    <property type="entry name" value="BCTRLSENSOR"/>
</dbReference>
<dbReference type="FunFam" id="1.10.287.130:FF:000023">
    <property type="entry name" value="Sensor histidine kinase/response regulator, putative"/>
    <property type="match status" value="1"/>
</dbReference>
<proteinExistence type="predicted"/>
<keyword evidence="6" id="KW-0012">Acyltransferase</keyword>
<name>A0A2G7G6R2_9EURO</name>
<dbReference type="Gene3D" id="1.10.287.130">
    <property type="match status" value="1"/>
</dbReference>
<dbReference type="Gene3D" id="3.30.565.10">
    <property type="entry name" value="Histidine kinase-like ATPase, C-terminal domain"/>
    <property type="match status" value="1"/>
</dbReference>
<evidence type="ECO:0000313" key="10">
    <source>
        <dbReference type="Proteomes" id="UP000231358"/>
    </source>
</evidence>
<dbReference type="InterPro" id="IPR054710">
    <property type="entry name" value="Tri101-like_N"/>
</dbReference>
<dbReference type="PANTHER" id="PTHR43047:SF74">
    <property type="entry name" value="HISTIDINE KINASE-RELATED"/>
    <property type="match status" value="1"/>
</dbReference>
<keyword evidence="3" id="KW-0597">Phosphoprotein</keyword>
<dbReference type="SUPFAM" id="SSF55781">
    <property type="entry name" value="GAF domain-like"/>
    <property type="match status" value="1"/>
</dbReference>
<comment type="caution">
    <text evidence="9">The sequence shown here is derived from an EMBL/GenBank/DDBJ whole genome shotgun (WGS) entry which is preliminary data.</text>
</comment>
<organism evidence="9 10">
    <name type="scientific">Aspergillus arachidicola</name>
    <dbReference type="NCBI Taxonomy" id="656916"/>
    <lineage>
        <taxon>Eukaryota</taxon>
        <taxon>Fungi</taxon>
        <taxon>Dikarya</taxon>
        <taxon>Ascomycota</taxon>
        <taxon>Pezizomycotina</taxon>
        <taxon>Eurotiomycetes</taxon>
        <taxon>Eurotiomycetidae</taxon>
        <taxon>Eurotiales</taxon>
        <taxon>Aspergillaceae</taxon>
        <taxon>Aspergillus</taxon>
        <taxon>Aspergillus subgen. Circumdati</taxon>
    </lineage>
</organism>
<dbReference type="EC" id="2.7.13.3" evidence="2"/>
<dbReference type="SUPFAM" id="SSF55874">
    <property type="entry name" value="ATPase domain of HSP90 chaperone/DNA topoisomerase II/histidine kinase"/>
    <property type="match status" value="1"/>
</dbReference>
<sequence>HLPPHNPSSENASSSDILTNLAQLTALQVGADRAVISLCDRKTQYVLAEIPSVARNKRERHRDNTAPCDHAMVAFIEENSHWFLVADLAQDSRFAAYWSTLSRNHSYLAVPVRTSAGVVIGIIESYGSAQQDKLDDEQSRLLQDRAGTVLDHLATLRTMREEHRGERMIKALGAFMEGKSDIDEWQALDVDGVAFLDISTFNQERHGCSSKASSNSRSRSPGMAEDESSTGHVMGCSTVQGDSRDITVPASLLGNMVHRYSRGGIFHLDEDKLSPLSDGYSSDIDGSCSSLEDMASSYYGIDIRHISQTFSDATSIAFFPLWDFQQNRWFAGCFVWTQDPGRLFAESTDLTYLAAFNNSVMAEVSRLDLRAADREKADFISSVSHEWRSPLHGILTMLDILQETKVTNVQRSLIDITMNCGKTLLDTVNHVLDYAKINSLLGPTTHDRPLEDAETPQGSQFNAPALIEHVNMATLVEEVAEALLASQDYMGRNAEALFSATKQTADRPFRESNIPNSVPRAIFAIVDIECRDGWECRVSAGAWRRIVLNLLGNALKFTPSGFVQVKLRHKMVKVGHDTLPAILFQVSDSGRGISPDFTFSNLYTPFQQEDSLSPGIGVGLNVVYRIVDSMRGLIDLKSEPNRGTVVSVLLPITPASRPSSPSILYGDLREKLQGKTISLFPNSSEYGDLKIAPDIFNTMLVSMETMITQWFGVRVLTPNERDHEHPDIFIITEHEYRYGEAKESATTYSRKSKARKNPKTSFPKIVLCTHAHSWFNEPRDLSEPVVFLQQPIAPKTLASALMSCIEHRSQLGDASDNRVHESTTTTLDEMCQRQWQFAASISPEDEKQYDKESDERNSVVHGPEPTNKQDSVTSNPEGSIAQRKVLLVEDNDLNLKTTMKKAGFAYESAVNGLEAVQKAENETFQAIIMVAFGLYIATGTGSPLGALASRIMDSLKLNYLGQLPALRLYTQICLCFPFYAASDLEIVRTLEKGLETLSNNFPWVAGQVVSEGSSHNNSGTFMIKALGKAPPLVLKDFRHDPDVPTMDDLRRADFPFRMLDEKIIAPRKTLPGPDEDTISPAFLVQANFIHGGLVLTLVGHHSVMDMTGQGQVIHLLSKACRGDTYTELELESGNLVDGHLVPLLDGSHGPGPELDRQIIRPGPQQPSVPLPKSTWSYFSFDKSSLAKLKLLAEQSKASEFISTDDALSAFVWQSVLRARLKRLSPSHNTTLGRAVDVRKYFGIAPKYAGLMQNMVYHTDTVQGLLDQPLGIIASQLRTAIDPQSSSLRSHTRALATYIESLIDKSSISFGASFNPSTDIMISSWASVNCYELDFGFGLGKPEAVRRPQFTPVEGLIYFMPKRSDGEIAVALSLQEEDMTRLAADEEFTKFAKYIP</sequence>
<dbReference type="GO" id="GO:0000155">
    <property type="term" value="F:phosphorelay sensor kinase activity"/>
    <property type="evidence" value="ECO:0007669"/>
    <property type="project" value="InterPro"/>
</dbReference>
<gene>
    <name evidence="9" type="ORF">AARAC_000964</name>
</gene>
<evidence type="ECO:0000259" key="8">
    <source>
        <dbReference type="PROSITE" id="PS50109"/>
    </source>
</evidence>
<dbReference type="InterPro" id="IPR003018">
    <property type="entry name" value="GAF"/>
</dbReference>
<dbReference type="GO" id="GO:0005886">
    <property type="term" value="C:plasma membrane"/>
    <property type="evidence" value="ECO:0007669"/>
    <property type="project" value="TreeGrafter"/>
</dbReference>
<evidence type="ECO:0000256" key="2">
    <source>
        <dbReference type="ARBA" id="ARBA00012438"/>
    </source>
</evidence>
<reference evidence="9 10" key="1">
    <citation type="submission" date="2017-05" db="EMBL/GenBank/DDBJ databases">
        <title>Genome sequence for an aflatoxigenic pathogen of Argentinian peanut, Aspergillus arachidicola.</title>
        <authorList>
            <person name="Moore G."/>
            <person name="Beltz S.B."/>
            <person name="Mack B.M."/>
        </authorList>
    </citation>
    <scope>NUCLEOTIDE SEQUENCE [LARGE SCALE GENOMIC DNA]</scope>
    <source>
        <strain evidence="9 10">CBS 117610</strain>
    </source>
</reference>
<feature type="compositionally biased region" description="Polar residues" evidence="7">
    <location>
        <begin position="866"/>
        <end position="877"/>
    </location>
</feature>
<dbReference type="InterPro" id="IPR005467">
    <property type="entry name" value="His_kinase_dom"/>
</dbReference>
<feature type="compositionally biased region" description="Low complexity" evidence="7">
    <location>
        <begin position="209"/>
        <end position="220"/>
    </location>
</feature>
<dbReference type="GO" id="GO:0016746">
    <property type="term" value="F:acyltransferase activity"/>
    <property type="evidence" value="ECO:0007669"/>
    <property type="project" value="UniProtKB-KW"/>
</dbReference>
<dbReference type="PROSITE" id="PS50109">
    <property type="entry name" value="HIS_KIN"/>
    <property type="match status" value="1"/>
</dbReference>
<dbReference type="InterPro" id="IPR029016">
    <property type="entry name" value="GAF-like_dom_sf"/>
</dbReference>
<evidence type="ECO:0000256" key="3">
    <source>
        <dbReference type="ARBA" id="ARBA00022553"/>
    </source>
</evidence>
<protein>
    <recommendedName>
        <fullName evidence="2">histidine kinase</fullName>
        <ecNumber evidence="2">2.7.13.3</ecNumber>
    </recommendedName>
</protein>
<keyword evidence="4" id="KW-0808">Transferase</keyword>
<dbReference type="Gene3D" id="3.30.450.40">
    <property type="match status" value="1"/>
</dbReference>
<dbReference type="Pfam" id="PF00512">
    <property type="entry name" value="HisKA"/>
    <property type="match status" value="1"/>
</dbReference>
<dbReference type="Pfam" id="PF02518">
    <property type="entry name" value="HATPase_c"/>
    <property type="match status" value="1"/>
</dbReference>
<keyword evidence="5 9" id="KW-0418">Kinase</keyword>
<dbReference type="Pfam" id="PF22664">
    <property type="entry name" value="TRI-like_N"/>
    <property type="match status" value="1"/>
</dbReference>
<accession>A0A2G7G6R2</accession>
<dbReference type="Gene3D" id="3.30.559.10">
    <property type="entry name" value="Chloramphenicol acetyltransferase-like domain"/>
    <property type="match status" value="2"/>
</dbReference>
<feature type="region of interest" description="Disordered" evidence="7">
    <location>
        <begin position="842"/>
        <end position="877"/>
    </location>
</feature>
<keyword evidence="10" id="KW-1185">Reference proteome</keyword>
<comment type="catalytic activity">
    <reaction evidence="1">
        <text>ATP + protein L-histidine = ADP + protein N-phospho-L-histidine.</text>
        <dbReference type="EC" id="2.7.13.3"/>
    </reaction>
</comment>
<dbReference type="Pfam" id="PF01590">
    <property type="entry name" value="GAF"/>
    <property type="match status" value="1"/>
</dbReference>
<dbReference type="Proteomes" id="UP000231358">
    <property type="component" value="Unassembled WGS sequence"/>
</dbReference>
<feature type="non-terminal residue" evidence="9">
    <location>
        <position position="1"/>
    </location>
</feature>
<dbReference type="InterPro" id="IPR036097">
    <property type="entry name" value="HisK_dim/P_sf"/>
</dbReference>
<evidence type="ECO:0000256" key="4">
    <source>
        <dbReference type="ARBA" id="ARBA00022679"/>
    </source>
</evidence>
<dbReference type="InterPro" id="IPR003594">
    <property type="entry name" value="HATPase_dom"/>
</dbReference>